<accession>A0A1Z2SDN7</accession>
<organism evidence="1 2">
    <name type="scientific">Vibrio gazogenes</name>
    <dbReference type="NCBI Taxonomy" id="687"/>
    <lineage>
        <taxon>Bacteria</taxon>
        <taxon>Pseudomonadati</taxon>
        <taxon>Pseudomonadota</taxon>
        <taxon>Gammaproteobacteria</taxon>
        <taxon>Vibrionales</taxon>
        <taxon>Vibrionaceae</taxon>
        <taxon>Vibrio</taxon>
    </lineage>
</organism>
<protein>
    <submittedName>
        <fullName evidence="1">Uncharacterized protein</fullName>
    </submittedName>
</protein>
<name>A0A1Z2SDN7_VIBGA</name>
<proteinExistence type="predicted"/>
<reference evidence="1 2" key="1">
    <citation type="submission" date="2016-12" db="EMBL/GenBank/DDBJ databases">
        <authorList>
            <person name="Song W.-J."/>
            <person name="Kurnit D.M."/>
        </authorList>
    </citation>
    <scope>NUCLEOTIDE SEQUENCE [LARGE SCALE GENOMIC DNA]</scope>
    <source>
        <strain evidence="1 2">ATCC 43942</strain>
    </source>
</reference>
<evidence type="ECO:0000313" key="1">
    <source>
        <dbReference type="EMBL" id="ASA55275.1"/>
    </source>
</evidence>
<gene>
    <name evidence="1" type="ORF">BSQ33_05750</name>
</gene>
<dbReference type="KEGG" id="vga:BSQ33_05750"/>
<dbReference type="EMBL" id="CP018835">
    <property type="protein sequence ID" value="ASA55275.1"/>
    <property type="molecule type" value="Genomic_DNA"/>
</dbReference>
<dbReference type="AlphaFoldDB" id="A0A1Z2SDN7"/>
<sequence length="65" mass="7664">MPNTRIIFRKNSISTSKLTPCYLAFTGQTNFVQRFIHKTLYKAFPFGLKFRTIFDCAGKYRIYSD</sequence>
<dbReference type="Proteomes" id="UP000196708">
    <property type="component" value="Chromosome 1"/>
</dbReference>
<evidence type="ECO:0000313" key="2">
    <source>
        <dbReference type="Proteomes" id="UP000196708"/>
    </source>
</evidence>